<gene>
    <name evidence="1" type="primary">tssG</name>
    <name evidence="1" type="ORF">EIP75_00625</name>
</gene>
<reference evidence="1 2" key="1">
    <citation type="submission" date="2018-12" db="EMBL/GenBank/DDBJ databases">
        <title>The whole draft genome of Aquabacterium sp. SJQ9.</title>
        <authorList>
            <person name="Sun L."/>
            <person name="Gao X."/>
            <person name="Chen W."/>
            <person name="Huang K."/>
        </authorList>
    </citation>
    <scope>NUCLEOTIDE SEQUENCE [LARGE SCALE GENOMIC DNA]</scope>
    <source>
        <strain evidence="1 2">SJQ9</strain>
    </source>
</reference>
<dbReference type="OrthoDB" id="1523296at2"/>
<dbReference type="EMBL" id="RSED01000001">
    <property type="protein sequence ID" value="RRS06429.1"/>
    <property type="molecule type" value="Genomic_DNA"/>
</dbReference>
<name>A0A3R8T579_9BURK</name>
<accession>A0A3R8T579</accession>
<organism evidence="1 2">
    <name type="scientific">Aquabacterium soli</name>
    <dbReference type="NCBI Taxonomy" id="2493092"/>
    <lineage>
        <taxon>Bacteria</taxon>
        <taxon>Pseudomonadati</taxon>
        <taxon>Pseudomonadota</taxon>
        <taxon>Betaproteobacteria</taxon>
        <taxon>Burkholderiales</taxon>
        <taxon>Aquabacterium</taxon>
    </lineage>
</organism>
<dbReference type="AlphaFoldDB" id="A0A3R8T579"/>
<keyword evidence="2" id="KW-1185">Reference proteome</keyword>
<dbReference type="PANTHER" id="PTHR35564">
    <property type="match status" value="1"/>
</dbReference>
<proteinExistence type="predicted"/>
<dbReference type="Pfam" id="PF06996">
    <property type="entry name" value="T6SS_TssG"/>
    <property type="match status" value="1"/>
</dbReference>
<sequence>MAEALWQRLQERPYDFDLFQALRRIEGTHPHLPRLGTALRPQDEPVRFAQEAALNFAPAPITQTQVGHTGTVRLVQRVFSFLGPNGALPIHLTEYARERAMHHGDPTMQRFLDMLLHRFGLLFYRAWTRTQPAVLLDRADDASVERWLGAMFGFGGEAFRQRDALPDHAKLFYAGRLSRGVRDADGLRAWIQVQYDVPVQVEQFAGHWMPLADEERSRLTRHGQQGLGRGAVLGRQVWDVQHKFRIVIGPLHLAQYREFLPGATGLASLKSLVRQYVGFEFAWDLKLILHRDDVPAWSLGKSPVAGALGRSTWMNQKQRRRDAADLIMNVEHLSLA</sequence>
<evidence type="ECO:0000313" key="2">
    <source>
        <dbReference type="Proteomes" id="UP000269265"/>
    </source>
</evidence>
<dbReference type="InterPro" id="IPR010732">
    <property type="entry name" value="T6SS_TssG-like"/>
</dbReference>
<protein>
    <submittedName>
        <fullName evidence="1">Type VI secretion system baseplate subunit TssG</fullName>
    </submittedName>
</protein>
<comment type="caution">
    <text evidence="1">The sequence shown here is derived from an EMBL/GenBank/DDBJ whole genome shotgun (WGS) entry which is preliminary data.</text>
</comment>
<evidence type="ECO:0000313" key="1">
    <source>
        <dbReference type="EMBL" id="RRS06429.1"/>
    </source>
</evidence>
<dbReference type="Proteomes" id="UP000269265">
    <property type="component" value="Unassembled WGS sequence"/>
</dbReference>
<dbReference type="PANTHER" id="PTHR35564:SF4">
    <property type="entry name" value="CYTOPLASMIC PROTEIN"/>
    <property type="match status" value="1"/>
</dbReference>
<dbReference type="NCBIfam" id="TIGR03347">
    <property type="entry name" value="VI_chp_1"/>
    <property type="match status" value="1"/>
</dbReference>